<dbReference type="Proteomes" id="UP000807306">
    <property type="component" value="Unassembled WGS sequence"/>
</dbReference>
<proteinExistence type="predicted"/>
<evidence type="ECO:0000313" key="1">
    <source>
        <dbReference type="EMBL" id="KAF9530865.1"/>
    </source>
</evidence>
<evidence type="ECO:0000313" key="2">
    <source>
        <dbReference type="Proteomes" id="UP000807306"/>
    </source>
</evidence>
<sequence length="135" mass="15959">MTQTDEFKVYWLSMRAGVRDSEGIYHSVDDKVNCRESEVDNSCPLGERLTDGENKARFSVKNLAVILEITRGQLEQLRNNSWSELRWLNFLSEIAGSYSMDLRKTWREASKQIRVEEERKDAWRIVKKRSENSRR</sequence>
<keyword evidence="2" id="KW-1185">Reference proteome</keyword>
<dbReference type="AlphaFoldDB" id="A0A9P6EKP2"/>
<accession>A0A9P6EKP2</accession>
<gene>
    <name evidence="1" type="ORF">CPB83DRAFT_881781</name>
</gene>
<comment type="caution">
    <text evidence="1">The sequence shown here is derived from an EMBL/GenBank/DDBJ whole genome shotgun (WGS) entry which is preliminary data.</text>
</comment>
<protein>
    <submittedName>
        <fullName evidence="1">Uncharacterized protein</fullName>
    </submittedName>
</protein>
<dbReference type="EMBL" id="MU157837">
    <property type="protein sequence ID" value="KAF9530865.1"/>
    <property type="molecule type" value="Genomic_DNA"/>
</dbReference>
<organism evidence="1 2">
    <name type="scientific">Crepidotus variabilis</name>
    <dbReference type="NCBI Taxonomy" id="179855"/>
    <lineage>
        <taxon>Eukaryota</taxon>
        <taxon>Fungi</taxon>
        <taxon>Dikarya</taxon>
        <taxon>Basidiomycota</taxon>
        <taxon>Agaricomycotina</taxon>
        <taxon>Agaricomycetes</taxon>
        <taxon>Agaricomycetidae</taxon>
        <taxon>Agaricales</taxon>
        <taxon>Agaricineae</taxon>
        <taxon>Crepidotaceae</taxon>
        <taxon>Crepidotus</taxon>
    </lineage>
</organism>
<reference evidence="1" key="1">
    <citation type="submission" date="2020-11" db="EMBL/GenBank/DDBJ databases">
        <authorList>
            <consortium name="DOE Joint Genome Institute"/>
            <person name="Ahrendt S."/>
            <person name="Riley R."/>
            <person name="Andreopoulos W."/>
            <person name="Labutti K."/>
            <person name="Pangilinan J."/>
            <person name="Ruiz-Duenas F.J."/>
            <person name="Barrasa J.M."/>
            <person name="Sanchez-Garcia M."/>
            <person name="Camarero S."/>
            <person name="Miyauchi S."/>
            <person name="Serrano A."/>
            <person name="Linde D."/>
            <person name="Babiker R."/>
            <person name="Drula E."/>
            <person name="Ayuso-Fernandez I."/>
            <person name="Pacheco R."/>
            <person name="Padilla G."/>
            <person name="Ferreira P."/>
            <person name="Barriuso J."/>
            <person name="Kellner H."/>
            <person name="Castanera R."/>
            <person name="Alfaro M."/>
            <person name="Ramirez L."/>
            <person name="Pisabarro A.G."/>
            <person name="Kuo A."/>
            <person name="Tritt A."/>
            <person name="Lipzen A."/>
            <person name="He G."/>
            <person name="Yan M."/>
            <person name="Ng V."/>
            <person name="Cullen D."/>
            <person name="Martin F."/>
            <person name="Rosso M.-N."/>
            <person name="Henrissat B."/>
            <person name="Hibbett D."/>
            <person name="Martinez A.T."/>
            <person name="Grigoriev I.V."/>
        </authorList>
    </citation>
    <scope>NUCLEOTIDE SEQUENCE</scope>
    <source>
        <strain evidence="1">CBS 506.95</strain>
    </source>
</reference>
<name>A0A9P6EKP2_9AGAR</name>